<reference evidence="1" key="1">
    <citation type="submission" date="2020-08" db="EMBL/GenBank/DDBJ databases">
        <title>Multicomponent nature underlies the extraordinary mechanical properties of spider dragline silk.</title>
        <authorList>
            <person name="Kono N."/>
            <person name="Nakamura H."/>
            <person name="Mori M."/>
            <person name="Yoshida Y."/>
            <person name="Ohtoshi R."/>
            <person name="Malay A.D."/>
            <person name="Moran D.A.P."/>
            <person name="Tomita M."/>
            <person name="Numata K."/>
            <person name="Arakawa K."/>
        </authorList>
    </citation>
    <scope>NUCLEOTIDE SEQUENCE</scope>
</reference>
<evidence type="ECO:0000313" key="2">
    <source>
        <dbReference type="Proteomes" id="UP000887159"/>
    </source>
</evidence>
<protein>
    <submittedName>
        <fullName evidence="1">Uncharacterized protein</fullName>
    </submittedName>
</protein>
<organism evidence="1 2">
    <name type="scientific">Trichonephila clavipes</name>
    <name type="common">Golden silk orbweaver</name>
    <name type="synonym">Nephila clavipes</name>
    <dbReference type="NCBI Taxonomy" id="2585209"/>
    <lineage>
        <taxon>Eukaryota</taxon>
        <taxon>Metazoa</taxon>
        <taxon>Ecdysozoa</taxon>
        <taxon>Arthropoda</taxon>
        <taxon>Chelicerata</taxon>
        <taxon>Arachnida</taxon>
        <taxon>Araneae</taxon>
        <taxon>Araneomorphae</taxon>
        <taxon>Entelegynae</taxon>
        <taxon>Araneoidea</taxon>
        <taxon>Nephilidae</taxon>
        <taxon>Trichonephila</taxon>
    </lineage>
</organism>
<dbReference type="Proteomes" id="UP000887159">
    <property type="component" value="Unassembled WGS sequence"/>
</dbReference>
<name>A0A8X6VQR8_TRICX</name>
<dbReference type="EMBL" id="BMAU01021348">
    <property type="protein sequence ID" value="GFY18248.1"/>
    <property type="molecule type" value="Genomic_DNA"/>
</dbReference>
<dbReference type="AlphaFoldDB" id="A0A8X6VQR8"/>
<gene>
    <name evidence="1" type="ORF">TNCV_2046541</name>
</gene>
<proteinExistence type="predicted"/>
<keyword evidence="2" id="KW-1185">Reference proteome</keyword>
<sequence length="107" mass="12129">MLAIQPSQELSVTSRKMVSRQTLYRRLAENRKPVVRVPFPQFCKRDHRHSTYLGWNKIGVMSSSGTNYDSAHKVNVDELLSGEDLGNAIILQQNREINPSGYTGILI</sequence>
<evidence type="ECO:0000313" key="1">
    <source>
        <dbReference type="EMBL" id="GFY18248.1"/>
    </source>
</evidence>
<comment type="caution">
    <text evidence="1">The sequence shown here is derived from an EMBL/GenBank/DDBJ whole genome shotgun (WGS) entry which is preliminary data.</text>
</comment>
<accession>A0A8X6VQR8</accession>